<feature type="region of interest" description="Disordered" evidence="1">
    <location>
        <begin position="318"/>
        <end position="391"/>
    </location>
</feature>
<keyword evidence="2" id="KW-0472">Membrane</keyword>
<accession>A0ABY2HH41</accession>
<gene>
    <name evidence="3" type="ORF">CCMA1212_000083</name>
</gene>
<comment type="caution">
    <text evidence="3">The sequence shown here is derived from an EMBL/GenBank/DDBJ whole genome shotgun (WGS) entry which is preliminary data.</text>
</comment>
<feature type="transmembrane region" description="Helical" evidence="2">
    <location>
        <begin position="218"/>
        <end position="238"/>
    </location>
</feature>
<feature type="compositionally biased region" description="Low complexity" evidence="1">
    <location>
        <begin position="322"/>
        <end position="331"/>
    </location>
</feature>
<organism evidence="3 4">
    <name type="scientific">Trichoderma ghanense</name>
    <dbReference type="NCBI Taxonomy" id="65468"/>
    <lineage>
        <taxon>Eukaryota</taxon>
        <taxon>Fungi</taxon>
        <taxon>Dikarya</taxon>
        <taxon>Ascomycota</taxon>
        <taxon>Pezizomycotina</taxon>
        <taxon>Sordariomycetes</taxon>
        <taxon>Hypocreomycetidae</taxon>
        <taxon>Hypocreales</taxon>
        <taxon>Hypocreaceae</taxon>
        <taxon>Trichoderma</taxon>
    </lineage>
</organism>
<feature type="transmembrane region" description="Helical" evidence="2">
    <location>
        <begin position="110"/>
        <end position="132"/>
    </location>
</feature>
<feature type="transmembrane region" description="Helical" evidence="2">
    <location>
        <begin position="21"/>
        <end position="46"/>
    </location>
</feature>
<sequence length="391" mass="42968">MLSLPRASSECILVGEGRSDLVGIGIIVGFVGQATISLCLALWAFFFSKSGSMDGHHHPDSVEFEIEQKRLECVSDILMVGNDIQMVIGNSYMISVFSSARTVSTYHLHLAFDIVSFVGVSSAAALVCWTYCTLRLHQPSSPPDYASHLLSRHFACLRSVHFTPRHRGTYLFAAMYLVLTILLGLSLDAWSPDTPPGRCYFAHLITSPHASHPAEDKAYVAFTAAWMILVMLAAAFSGARWRHTILALAFLQFPVHLYMALALRAANQGHLVGDDARENEWDFGQTTAVVLLAMAARELVDKGTEFYFFERDLQKRGGLLPSNSNNSNGSSSKRKQRDGRDDGEYGHSRELRGVLGVEEGTAYHGESVGTYAERSGTPLTMPTVRRTSSGK</sequence>
<evidence type="ECO:0000313" key="4">
    <source>
        <dbReference type="Proteomes" id="UP001642720"/>
    </source>
</evidence>
<evidence type="ECO:0000256" key="2">
    <source>
        <dbReference type="SAM" id="Phobius"/>
    </source>
</evidence>
<dbReference type="EMBL" id="PPTA01000001">
    <property type="protein sequence ID" value="TFB07627.1"/>
    <property type="molecule type" value="Genomic_DNA"/>
</dbReference>
<feature type="compositionally biased region" description="Polar residues" evidence="1">
    <location>
        <begin position="377"/>
        <end position="391"/>
    </location>
</feature>
<keyword evidence="2" id="KW-1133">Transmembrane helix</keyword>
<keyword evidence="2" id="KW-0812">Transmembrane</keyword>
<dbReference type="RefSeq" id="XP_073563828.1">
    <property type="nucleotide sequence ID" value="XM_073697568.1"/>
</dbReference>
<protein>
    <submittedName>
        <fullName evidence="3">Uncharacterized protein</fullName>
    </submittedName>
</protein>
<dbReference type="Proteomes" id="UP001642720">
    <property type="component" value="Unassembled WGS sequence"/>
</dbReference>
<evidence type="ECO:0000313" key="3">
    <source>
        <dbReference type="EMBL" id="TFB07627.1"/>
    </source>
</evidence>
<feature type="transmembrane region" description="Helical" evidence="2">
    <location>
        <begin position="168"/>
        <end position="187"/>
    </location>
</feature>
<proteinExistence type="predicted"/>
<dbReference type="PANTHER" id="PTHR37577">
    <property type="entry name" value="INTEGRAL MEMBRANE PROTEIN"/>
    <property type="match status" value="1"/>
</dbReference>
<name>A0ABY2HH41_9HYPO</name>
<keyword evidence="4" id="KW-1185">Reference proteome</keyword>
<evidence type="ECO:0000256" key="1">
    <source>
        <dbReference type="SAM" id="MobiDB-lite"/>
    </source>
</evidence>
<dbReference type="GeneID" id="300572018"/>
<dbReference type="PANTHER" id="PTHR37577:SF1">
    <property type="entry name" value="INTEGRAL MEMBRANE PROTEIN"/>
    <property type="match status" value="1"/>
</dbReference>
<reference evidence="3 4" key="1">
    <citation type="submission" date="2018-01" db="EMBL/GenBank/DDBJ databases">
        <title>Genome characterization of the sugarcane-associated fungus Trichoderma ghanense CCMA-1212 and their application in lignocelulose bioconversion.</title>
        <authorList>
            <person name="Steindorff A.S."/>
            <person name="Mendes T.D."/>
            <person name="Vilela E.S.D."/>
            <person name="Rodrigues D.S."/>
            <person name="Formighieri E.F."/>
            <person name="Melo I.S."/>
            <person name="Favaro L.C.L."/>
        </authorList>
    </citation>
    <scope>NUCLEOTIDE SEQUENCE [LARGE SCALE GENOMIC DNA]</scope>
    <source>
        <strain evidence="3 4">CCMA-1212</strain>
    </source>
</reference>
<feature type="compositionally biased region" description="Basic and acidic residues" evidence="1">
    <location>
        <begin position="338"/>
        <end position="352"/>
    </location>
</feature>
<dbReference type="InterPro" id="IPR053018">
    <property type="entry name" value="Elsinochrome_Biosynth-Asso"/>
</dbReference>
<feature type="transmembrane region" description="Helical" evidence="2">
    <location>
        <begin position="245"/>
        <end position="263"/>
    </location>
</feature>